<dbReference type="Pfam" id="PF21602">
    <property type="entry name" value="GldM_3rd"/>
    <property type="match status" value="1"/>
</dbReference>
<evidence type="ECO:0000259" key="4">
    <source>
        <dbReference type="Pfam" id="PF21601"/>
    </source>
</evidence>
<evidence type="ECO:0000313" key="7">
    <source>
        <dbReference type="Proteomes" id="UP000248198"/>
    </source>
</evidence>
<accession>A0A318UAE2</accession>
<dbReference type="OrthoDB" id="1490890at2"/>
<keyword evidence="1" id="KW-0812">Transmembrane</keyword>
<dbReference type="Proteomes" id="UP000248198">
    <property type="component" value="Unassembled WGS sequence"/>
</dbReference>
<dbReference type="RefSeq" id="WP_110834685.1">
    <property type="nucleotide sequence ID" value="NZ_QKLU01000012.1"/>
</dbReference>
<dbReference type="AlphaFoldDB" id="A0A318UAE2"/>
<keyword evidence="1" id="KW-0472">Membrane</keyword>
<dbReference type="NCBIfam" id="TIGR03517">
    <property type="entry name" value="GldM_gliding"/>
    <property type="match status" value="1"/>
</dbReference>
<dbReference type="InterPro" id="IPR048406">
    <property type="entry name" value="GldM_Ig-like-2"/>
</dbReference>
<feature type="domain" description="Gliding motility-associated protein GldM second immunoglobulin-like" evidence="5">
    <location>
        <begin position="320"/>
        <end position="400"/>
    </location>
</feature>
<sequence length="509" mass="55556">MAELNETPRQTFISIAYIIVLGLFFISTSESVLNSFKKMRDTFDQARQTEENSVKNLYSTFEKTKLKEEPTRATPIYERAKKVSSQVLVLQNYLQDLKVELESGGGGLNENDGDVNKKDNFDISPRIMIKGGKAKELKLKINEFESSIKSLLDDSERSKINITLIQEPGKQKSGARVTWEEENFGEGIPLTAALTNLSRIQTNLIATEANIIKSILGNMDKAVVNLDQFSAVAVAPSSYIIQGQPYKAEVFLTASDSKSSPNISVNGNSLVVQNGKGIYSISSATEGIHRWSGLIKVKQTDGTFKEYRTAEQQFQVSRPSAVVNAKKMNVLYIGVENPINVSAPGIPKEKIKVNMTGGSLHGSNGEYIVKVNSPGLVKINVSAELSGRSQQISSSEFRVKRIPDPRAKFGGKTGGVLPTVAIKSQDKIFANLEGFDFDAKFTITRFTLIIMKPGDNATVLHATGNAMTGQMRSAIANISPGSRVIFDNIQATGPDNLTHQLDPIALTAN</sequence>
<evidence type="ECO:0000256" key="1">
    <source>
        <dbReference type="SAM" id="Phobius"/>
    </source>
</evidence>
<reference evidence="6 7" key="1">
    <citation type="submission" date="2018-06" db="EMBL/GenBank/DDBJ databases">
        <title>Genomic Encyclopedia of Archaeal and Bacterial Type Strains, Phase II (KMG-II): from individual species to whole genera.</title>
        <authorList>
            <person name="Goeker M."/>
        </authorList>
    </citation>
    <scope>NUCLEOTIDE SEQUENCE [LARGE SCALE GENOMIC DNA]</scope>
    <source>
        <strain evidence="6 7">DSM 27372</strain>
    </source>
</reference>
<dbReference type="Pfam" id="PF21601">
    <property type="entry name" value="GldM_2nd"/>
    <property type="match status" value="1"/>
</dbReference>
<dbReference type="InterPro" id="IPR048405">
    <property type="entry name" value="GldM_Ig-like-1"/>
</dbReference>
<evidence type="ECO:0000259" key="5">
    <source>
        <dbReference type="Pfam" id="PF21602"/>
    </source>
</evidence>
<comment type="caution">
    <text evidence="6">The sequence shown here is derived from an EMBL/GenBank/DDBJ whole genome shotgun (WGS) entry which is preliminary data.</text>
</comment>
<evidence type="ECO:0000259" key="3">
    <source>
        <dbReference type="Pfam" id="PF12081"/>
    </source>
</evidence>
<name>A0A318UAE2_9SPHI</name>
<evidence type="ECO:0000313" key="6">
    <source>
        <dbReference type="EMBL" id="PYF68427.1"/>
    </source>
</evidence>
<keyword evidence="1" id="KW-1133">Transmembrane helix</keyword>
<keyword evidence="7" id="KW-1185">Reference proteome</keyword>
<dbReference type="InterPro" id="IPR022720">
    <property type="entry name" value="Motility-assoc_prot_GldM_N"/>
</dbReference>
<protein>
    <submittedName>
        <fullName evidence="6">Gliding motility-associated protein GldM</fullName>
    </submittedName>
</protein>
<feature type="transmembrane region" description="Helical" evidence="1">
    <location>
        <begin position="12"/>
        <end position="33"/>
    </location>
</feature>
<gene>
    <name evidence="6" type="ORF">B0O44_11211</name>
</gene>
<dbReference type="InterPro" id="IPR019859">
    <property type="entry name" value="Motility-assoc_prot_GldM"/>
</dbReference>
<dbReference type="Pfam" id="PF12081">
    <property type="entry name" value="GldM_1st"/>
    <property type="match status" value="1"/>
</dbReference>
<organism evidence="6 7">
    <name type="scientific">Pedobacter nutrimenti</name>
    <dbReference type="NCBI Taxonomy" id="1241337"/>
    <lineage>
        <taxon>Bacteria</taxon>
        <taxon>Pseudomonadati</taxon>
        <taxon>Bacteroidota</taxon>
        <taxon>Sphingobacteriia</taxon>
        <taxon>Sphingobacteriales</taxon>
        <taxon>Sphingobacteriaceae</taxon>
        <taxon>Pedobacter</taxon>
    </lineage>
</organism>
<evidence type="ECO:0000259" key="2">
    <source>
        <dbReference type="Pfam" id="PF12080"/>
    </source>
</evidence>
<feature type="domain" description="Gliding motility-associated protein GldM first immunoglobulin-like" evidence="4">
    <location>
        <begin position="221"/>
        <end position="316"/>
    </location>
</feature>
<proteinExistence type="predicted"/>
<dbReference type="EMBL" id="QKLU01000012">
    <property type="protein sequence ID" value="PYF68427.1"/>
    <property type="molecule type" value="Genomic_DNA"/>
</dbReference>
<dbReference type="InterPro" id="IPR022719">
    <property type="entry name" value="Motility-assoc_prot_GldM_C"/>
</dbReference>
<feature type="domain" description="Gliding motility-associated protein GldM C-terminal" evidence="2">
    <location>
        <begin position="403"/>
        <end position="507"/>
    </location>
</feature>
<feature type="domain" description="Gliding motility-associated protein GldM N-terminal" evidence="3">
    <location>
        <begin position="32"/>
        <end position="217"/>
    </location>
</feature>
<dbReference type="Pfam" id="PF12080">
    <property type="entry name" value="GldM_4th"/>
    <property type="match status" value="1"/>
</dbReference>